<dbReference type="RefSeq" id="WP_085517394.1">
    <property type="nucleotide sequence ID" value="NZ_FXAW01000004.1"/>
</dbReference>
<organism evidence="2 3">
    <name type="scientific">Marivirga sericea</name>
    <dbReference type="NCBI Taxonomy" id="1028"/>
    <lineage>
        <taxon>Bacteria</taxon>
        <taxon>Pseudomonadati</taxon>
        <taxon>Bacteroidota</taxon>
        <taxon>Cytophagia</taxon>
        <taxon>Cytophagales</taxon>
        <taxon>Marivirgaceae</taxon>
        <taxon>Marivirga</taxon>
    </lineage>
</organism>
<dbReference type="AlphaFoldDB" id="A0A1X7K4F7"/>
<dbReference type="InterPro" id="IPR013783">
    <property type="entry name" value="Ig-like_fold"/>
</dbReference>
<dbReference type="SMART" id="SM00089">
    <property type="entry name" value="PKD"/>
    <property type="match status" value="4"/>
</dbReference>
<keyword evidence="3" id="KW-1185">Reference proteome</keyword>
<dbReference type="Proteomes" id="UP000193804">
    <property type="component" value="Unassembled WGS sequence"/>
</dbReference>
<name>A0A1X7K4F7_9BACT</name>
<sequence length="758" mass="80531">MKATIRTIQLLICLSITFALTNCKKDEEVNEAPSSDAGDDISIALGEAATLDGSGSTDPENAELSYAWAIVNAPAGSSADVDEPTNTQTTFTPDVDGEYEISLTVIDDGENSATDNLLVTVLSNPPMATIGGEDIEVIVGNEVMLDGSGSSDPDNDDLSFSWTFESTPSESSVAISNDDQDMASFTPDVVGDYVVLLTVTDSKTGPVTDQVTITATNEVPTAVAGEDLEVFVDDEQTLDATTSSDPDGHELTYSWTITNAPDASTATITNADQATATFTPDEQGDFLITLSVTDGYSDPVTDEILISATYPGAPPAADAGENKCSIPGRIVLPDGSASSDPDGDAITYSWSVAEGPSNANSSITAETSASPEFTTDEAGQYFLALEVSDGIWDPVYDTVELNIFIPTVINATITEETTIPNLCDDPDVPDAYLEGTESVRAILTFESGVRMEADADTHLEMENGGRLIAEGTSTDTIVFIGKTDEKAFWQGLIFRDNTNSILDYVKISSSGRETTLQGTAAIYTSTNGTFNLTNSKLSNNEGYGVQANSNGENILNLSNVEFSDNTSNGLYLTPKDLVNVASNLTFSNNGDDRILMNGTRTSNDGTWPAYNYLVDGSLIVNSDVEIEAGAVFELDMAYIWVDNVTFDAIGTADNPIIFTAETQQPGNWFGIQYRGTSRGTFDYVEVSYAGDGSDPDNANIELCNSQFTITNSTISNGAKYGIFVNDEVIINSDYQTTNEFSNNVSGPVFTSGACPPLQ</sequence>
<dbReference type="InterPro" id="IPR029865">
    <property type="entry name" value="KIAA0319-like"/>
</dbReference>
<dbReference type="InterPro" id="IPR006626">
    <property type="entry name" value="PbH1"/>
</dbReference>
<dbReference type="OrthoDB" id="1466733at2"/>
<protein>
    <submittedName>
        <fullName evidence="2">REJ domain-containing protein</fullName>
    </submittedName>
</protein>
<accession>A0A1X7K4F7</accession>
<dbReference type="GO" id="GO:0016020">
    <property type="term" value="C:membrane"/>
    <property type="evidence" value="ECO:0007669"/>
    <property type="project" value="TreeGrafter"/>
</dbReference>
<dbReference type="EMBL" id="FXAW01000004">
    <property type="protein sequence ID" value="SMG35594.1"/>
    <property type="molecule type" value="Genomic_DNA"/>
</dbReference>
<dbReference type="STRING" id="1028.SAMN05661096_02359"/>
<dbReference type="PROSITE" id="PS50093">
    <property type="entry name" value="PKD"/>
    <property type="match status" value="1"/>
</dbReference>
<dbReference type="InterPro" id="IPR011050">
    <property type="entry name" value="Pectin_lyase_fold/virulence"/>
</dbReference>
<dbReference type="GO" id="GO:0031410">
    <property type="term" value="C:cytoplasmic vesicle"/>
    <property type="evidence" value="ECO:0007669"/>
    <property type="project" value="TreeGrafter"/>
</dbReference>
<dbReference type="Gene3D" id="2.60.40.10">
    <property type="entry name" value="Immunoglobulins"/>
    <property type="match status" value="4"/>
</dbReference>
<dbReference type="PANTHER" id="PTHR46182">
    <property type="entry name" value="FI19480P1"/>
    <property type="match status" value="1"/>
</dbReference>
<dbReference type="InterPro" id="IPR022409">
    <property type="entry name" value="PKD/Chitinase_dom"/>
</dbReference>
<proteinExistence type="predicted"/>
<evidence type="ECO:0000313" key="3">
    <source>
        <dbReference type="Proteomes" id="UP000193804"/>
    </source>
</evidence>
<dbReference type="InterPro" id="IPR000601">
    <property type="entry name" value="PKD_dom"/>
</dbReference>
<evidence type="ECO:0000313" key="2">
    <source>
        <dbReference type="EMBL" id="SMG35594.1"/>
    </source>
</evidence>
<dbReference type="InterPro" id="IPR035986">
    <property type="entry name" value="PKD_dom_sf"/>
</dbReference>
<feature type="domain" description="PKD" evidence="1">
    <location>
        <begin position="314"/>
        <end position="389"/>
    </location>
</feature>
<evidence type="ECO:0000259" key="1">
    <source>
        <dbReference type="PROSITE" id="PS50093"/>
    </source>
</evidence>
<dbReference type="SUPFAM" id="SSF51126">
    <property type="entry name" value="Pectin lyase-like"/>
    <property type="match status" value="1"/>
</dbReference>
<reference evidence="3" key="1">
    <citation type="submission" date="2017-04" db="EMBL/GenBank/DDBJ databases">
        <authorList>
            <person name="Varghese N."/>
            <person name="Submissions S."/>
        </authorList>
    </citation>
    <scope>NUCLEOTIDE SEQUENCE [LARGE SCALE GENOMIC DNA]</scope>
    <source>
        <strain evidence="3">DSM 4125</strain>
    </source>
</reference>
<gene>
    <name evidence="2" type="ORF">SAMN05661096_02359</name>
</gene>
<dbReference type="SUPFAM" id="SSF49299">
    <property type="entry name" value="PKD domain"/>
    <property type="match status" value="2"/>
</dbReference>
<dbReference type="SMART" id="SM00710">
    <property type="entry name" value="PbH1"/>
    <property type="match status" value="3"/>
</dbReference>
<dbReference type="PANTHER" id="PTHR46182:SF2">
    <property type="entry name" value="FI19480P1"/>
    <property type="match status" value="1"/>
</dbReference>
<dbReference type="Pfam" id="PF22352">
    <property type="entry name" value="K319L-like_PKD"/>
    <property type="match status" value="4"/>
</dbReference>